<evidence type="ECO:0000313" key="3">
    <source>
        <dbReference type="Proteomes" id="UP000293764"/>
    </source>
</evidence>
<feature type="transmembrane region" description="Helical" evidence="1">
    <location>
        <begin position="253"/>
        <end position="275"/>
    </location>
</feature>
<dbReference type="OrthoDB" id="5243448at2"/>
<dbReference type="EMBL" id="SDWW01000069">
    <property type="protein sequence ID" value="RYV49501.1"/>
    <property type="molecule type" value="Genomic_DNA"/>
</dbReference>
<feature type="transmembrane region" description="Helical" evidence="1">
    <location>
        <begin position="100"/>
        <end position="121"/>
    </location>
</feature>
<name>A0A4Q5N0H6_9MICO</name>
<dbReference type="Pfam" id="PF01944">
    <property type="entry name" value="SpoIIM"/>
    <property type="match status" value="1"/>
</dbReference>
<accession>A0A4Q5N0H6</accession>
<keyword evidence="1" id="KW-1133">Transmembrane helix</keyword>
<keyword evidence="1" id="KW-0472">Membrane</keyword>
<dbReference type="InterPro" id="IPR002798">
    <property type="entry name" value="SpoIIM-like"/>
</dbReference>
<keyword evidence="3" id="KW-1185">Reference proteome</keyword>
<keyword evidence="1" id="KW-0812">Transmembrane</keyword>
<dbReference type="AlphaFoldDB" id="A0A4Q5N0H6"/>
<dbReference type="Proteomes" id="UP000293764">
    <property type="component" value="Unassembled WGS sequence"/>
</dbReference>
<feature type="transmembrane region" description="Helical" evidence="1">
    <location>
        <begin position="205"/>
        <end position="233"/>
    </location>
</feature>
<dbReference type="RefSeq" id="WP_130104159.1">
    <property type="nucleotide sequence ID" value="NZ_SDWW01000069.1"/>
</dbReference>
<dbReference type="PANTHER" id="PTHR35337">
    <property type="entry name" value="SLR1478 PROTEIN"/>
    <property type="match status" value="1"/>
</dbReference>
<proteinExistence type="predicted"/>
<sequence>MDLDAFAAVRDAQWGRLDTLARRRRLTGAESDELVRLYQAVATDLSTVRSTAPDPATVTQLSDLLGRARNAIAGAHEPAWGDVTRFVVVSLPAALYRIRWWTVAVSTASLLLAVIAGVWVATQPDALAAMGTPSERTEYVDNAFASYYDPSAGFAAMVWTNNAWITAQCIGLGISGFWPAFVLVNNAVMVGATGGMMAEYGRLDVFLSLIAPHGLLELTAVFVAGAAGLKIFWTWIDPGHRPRLRALAEEGRALFTVAIGLVGVLAVSGLIEGFVTGSALPWAVKISIGVLALAGFWVYTLVLGRRAVAAGETGDLDADRAGQSLPVAG</sequence>
<comment type="caution">
    <text evidence="2">The sequence shown here is derived from an EMBL/GenBank/DDBJ whole genome shotgun (WGS) entry which is preliminary data.</text>
</comment>
<feature type="transmembrane region" description="Helical" evidence="1">
    <location>
        <begin position="282"/>
        <end position="302"/>
    </location>
</feature>
<evidence type="ECO:0000256" key="1">
    <source>
        <dbReference type="SAM" id="Phobius"/>
    </source>
</evidence>
<feature type="transmembrane region" description="Helical" evidence="1">
    <location>
        <begin position="163"/>
        <end position="184"/>
    </location>
</feature>
<gene>
    <name evidence="2" type="ORF">EUA98_18455</name>
</gene>
<evidence type="ECO:0000313" key="2">
    <source>
        <dbReference type="EMBL" id="RYV49501.1"/>
    </source>
</evidence>
<protein>
    <submittedName>
        <fullName evidence="2">Stage II sporulation protein M</fullName>
    </submittedName>
</protein>
<organism evidence="2 3">
    <name type="scientific">Pengzhenrongella frigida</name>
    <dbReference type="NCBI Taxonomy" id="1259133"/>
    <lineage>
        <taxon>Bacteria</taxon>
        <taxon>Bacillati</taxon>
        <taxon>Actinomycetota</taxon>
        <taxon>Actinomycetes</taxon>
        <taxon>Micrococcales</taxon>
        <taxon>Pengzhenrongella</taxon>
    </lineage>
</organism>
<dbReference type="PANTHER" id="PTHR35337:SF1">
    <property type="entry name" value="SLR1478 PROTEIN"/>
    <property type="match status" value="1"/>
</dbReference>
<reference evidence="2 3" key="1">
    <citation type="submission" date="2019-01" db="EMBL/GenBank/DDBJ databases">
        <title>Novel species of Cellulomonas.</title>
        <authorList>
            <person name="Liu Q."/>
            <person name="Xin Y.-H."/>
        </authorList>
    </citation>
    <scope>NUCLEOTIDE SEQUENCE [LARGE SCALE GENOMIC DNA]</scope>
    <source>
        <strain evidence="2 3">HLT2-17</strain>
    </source>
</reference>